<dbReference type="PANTHER" id="PTHR14239">
    <property type="entry name" value="DUDULIN-RELATED"/>
    <property type="match status" value="1"/>
</dbReference>
<protein>
    <submittedName>
        <fullName evidence="3">Dinucleotide-binding enzyme</fullName>
    </submittedName>
</protein>
<dbReference type="InterPro" id="IPR036291">
    <property type="entry name" value="NAD(P)-bd_dom_sf"/>
</dbReference>
<dbReference type="Pfam" id="PF03807">
    <property type="entry name" value="F420_oxidored"/>
    <property type="match status" value="1"/>
</dbReference>
<evidence type="ECO:0000313" key="4">
    <source>
        <dbReference type="Proteomes" id="UP001184861"/>
    </source>
</evidence>
<dbReference type="GO" id="GO:0052851">
    <property type="term" value="F:ferric-chelate reductase (NADPH) activity"/>
    <property type="evidence" value="ECO:0007669"/>
    <property type="project" value="TreeGrafter"/>
</dbReference>
<dbReference type="InterPro" id="IPR028939">
    <property type="entry name" value="P5C_Rdtase_cat_N"/>
</dbReference>
<dbReference type="PANTHER" id="PTHR14239:SF0">
    <property type="entry name" value="F420-DEPENDENT NADP REDUCTASE"/>
    <property type="match status" value="1"/>
</dbReference>
<reference evidence="3" key="1">
    <citation type="submission" date="2023-07" db="EMBL/GenBank/DDBJ databases">
        <title>Sorghum-associated microbial communities from plants grown in Nebraska, USA.</title>
        <authorList>
            <person name="Schachtman D."/>
        </authorList>
    </citation>
    <scope>NUCLEOTIDE SEQUENCE</scope>
    <source>
        <strain evidence="3">DS2360</strain>
    </source>
</reference>
<dbReference type="SUPFAM" id="SSF51735">
    <property type="entry name" value="NAD(P)-binding Rossmann-fold domains"/>
    <property type="match status" value="1"/>
</dbReference>
<evidence type="ECO:0000259" key="2">
    <source>
        <dbReference type="Pfam" id="PF03807"/>
    </source>
</evidence>
<organism evidence="3 4">
    <name type="scientific">Chryseobacterium rhizosphaerae</name>
    <dbReference type="NCBI Taxonomy" id="395937"/>
    <lineage>
        <taxon>Bacteria</taxon>
        <taxon>Pseudomonadati</taxon>
        <taxon>Bacteroidota</taxon>
        <taxon>Flavobacteriia</taxon>
        <taxon>Flavobacteriales</taxon>
        <taxon>Weeksellaceae</taxon>
        <taxon>Chryseobacterium group</taxon>
        <taxon>Chryseobacterium</taxon>
    </lineage>
</organism>
<dbReference type="GO" id="GO:0005886">
    <property type="term" value="C:plasma membrane"/>
    <property type="evidence" value="ECO:0007669"/>
    <property type="project" value="TreeGrafter"/>
</dbReference>
<gene>
    <name evidence="3" type="ORF">J2787_004227</name>
</gene>
<sequence length="234" mass="25912">MRKIGIIGTGNMGRVIGLALAHKGYEVFFGARDVSKAQFASQFNNSSKFGTNQQAAEFGDIIYYSPRDIHPKEVLEDLSVLDGKIVIESGNWNISDELDAEKISVSKTEILQQQLPNSKVVKAFNTVLQEIFEHSIKDLKSYHIACFMASDFSDAKAEVSVLASDLGFTPIDCGETKQAILLEQAGSLMRILIRIKNNPWLSFSLTQLPEIKDLQLGGRMASNLHGKTDFLKNN</sequence>
<comment type="caution">
    <text evidence="3">The sequence shown here is derived from an EMBL/GenBank/DDBJ whole genome shotgun (WGS) entry which is preliminary data.</text>
</comment>
<dbReference type="Gene3D" id="3.40.50.720">
    <property type="entry name" value="NAD(P)-binding Rossmann-like Domain"/>
    <property type="match status" value="1"/>
</dbReference>
<accession>A0AAE3YET2</accession>
<dbReference type="AlphaFoldDB" id="A0AAE3YET2"/>
<name>A0AAE3YET2_9FLAO</name>
<dbReference type="EMBL" id="JAVDQY010000006">
    <property type="protein sequence ID" value="MDR6528788.1"/>
    <property type="molecule type" value="Genomic_DNA"/>
</dbReference>
<dbReference type="GO" id="GO:0015677">
    <property type="term" value="P:copper ion import"/>
    <property type="evidence" value="ECO:0007669"/>
    <property type="project" value="TreeGrafter"/>
</dbReference>
<dbReference type="GO" id="GO:0008823">
    <property type="term" value="F:cupric reductase (NADH) activity"/>
    <property type="evidence" value="ECO:0007669"/>
    <property type="project" value="TreeGrafter"/>
</dbReference>
<dbReference type="Proteomes" id="UP001184861">
    <property type="component" value="Unassembled WGS sequence"/>
</dbReference>
<proteinExistence type="predicted"/>
<dbReference type="InterPro" id="IPR051267">
    <property type="entry name" value="STEAP_metalloreductase"/>
</dbReference>
<evidence type="ECO:0000256" key="1">
    <source>
        <dbReference type="ARBA" id="ARBA00023002"/>
    </source>
</evidence>
<evidence type="ECO:0000313" key="3">
    <source>
        <dbReference type="EMBL" id="MDR6528788.1"/>
    </source>
</evidence>
<feature type="domain" description="Pyrroline-5-carboxylate reductase catalytic N-terminal" evidence="2">
    <location>
        <begin position="3"/>
        <end position="88"/>
    </location>
</feature>
<dbReference type="RefSeq" id="WP_309948009.1">
    <property type="nucleotide sequence ID" value="NZ_JAVDQY010000006.1"/>
</dbReference>
<keyword evidence="1" id="KW-0560">Oxidoreductase</keyword>